<reference evidence="3" key="1">
    <citation type="submission" date="2014-01" db="EMBL/GenBank/DDBJ databases">
        <title>The Genome Sequence of Anopheles melas CM1001059_A (V2).</title>
        <authorList>
            <consortium name="The Broad Institute Genomics Platform"/>
            <person name="Neafsey D.E."/>
            <person name="Besansky N."/>
            <person name="Howell P."/>
            <person name="Walton C."/>
            <person name="Young S.K."/>
            <person name="Zeng Q."/>
            <person name="Gargeya S."/>
            <person name="Fitzgerald M."/>
            <person name="Haas B."/>
            <person name="Abouelleil A."/>
            <person name="Allen A.W."/>
            <person name="Alvarado L."/>
            <person name="Arachchi H.M."/>
            <person name="Berlin A.M."/>
            <person name="Chapman S.B."/>
            <person name="Gainer-Dewar J."/>
            <person name="Goldberg J."/>
            <person name="Griggs A."/>
            <person name="Gujja S."/>
            <person name="Hansen M."/>
            <person name="Howarth C."/>
            <person name="Imamovic A."/>
            <person name="Ireland A."/>
            <person name="Larimer J."/>
            <person name="McCowan C."/>
            <person name="Murphy C."/>
            <person name="Pearson M."/>
            <person name="Poon T.W."/>
            <person name="Priest M."/>
            <person name="Roberts A."/>
            <person name="Saif S."/>
            <person name="Shea T."/>
            <person name="Sisk P."/>
            <person name="Sykes S."/>
            <person name="Wortman J."/>
            <person name="Nusbaum C."/>
            <person name="Birren B."/>
        </authorList>
    </citation>
    <scope>NUCLEOTIDE SEQUENCE [LARGE SCALE GENOMIC DNA]</scope>
    <source>
        <strain evidence="3">CM1001059</strain>
    </source>
</reference>
<keyword evidence="1" id="KW-1133">Transmembrane helix</keyword>
<dbReference type="EnsemblMetazoa" id="AMEC016256-RA">
    <property type="protein sequence ID" value="AMEC016256-PA"/>
    <property type="gene ID" value="AMEC016256"/>
</dbReference>
<keyword evidence="1" id="KW-0812">Transmembrane</keyword>
<evidence type="ECO:0000313" key="2">
    <source>
        <dbReference type="EnsemblMetazoa" id="AMEC016256-PA"/>
    </source>
</evidence>
<accession>A0A182U989</accession>
<name>A0A182U989_9DIPT</name>
<sequence>MSQQWRRHRSTSFAVSLPGVVAGRAGDLICVLGLLSAGLFPSDAPLLCGRFRICIGRTTIFGRSSSSSICGREFCRAAFPDDALDGLALSVCSVPGLVEFFSIVIALAN</sequence>
<feature type="transmembrane region" description="Helical" evidence="1">
    <location>
        <begin position="12"/>
        <end position="37"/>
    </location>
</feature>
<evidence type="ECO:0000313" key="3">
    <source>
        <dbReference type="Proteomes" id="UP000075902"/>
    </source>
</evidence>
<keyword evidence="3" id="KW-1185">Reference proteome</keyword>
<evidence type="ECO:0000256" key="1">
    <source>
        <dbReference type="SAM" id="Phobius"/>
    </source>
</evidence>
<organism evidence="2 3">
    <name type="scientific">Anopheles melas</name>
    <dbReference type="NCBI Taxonomy" id="34690"/>
    <lineage>
        <taxon>Eukaryota</taxon>
        <taxon>Metazoa</taxon>
        <taxon>Ecdysozoa</taxon>
        <taxon>Arthropoda</taxon>
        <taxon>Hexapoda</taxon>
        <taxon>Insecta</taxon>
        <taxon>Pterygota</taxon>
        <taxon>Neoptera</taxon>
        <taxon>Endopterygota</taxon>
        <taxon>Diptera</taxon>
        <taxon>Nematocera</taxon>
        <taxon>Culicoidea</taxon>
        <taxon>Culicidae</taxon>
        <taxon>Anophelinae</taxon>
        <taxon>Anopheles</taxon>
    </lineage>
</organism>
<dbReference type="Proteomes" id="UP000075902">
    <property type="component" value="Unassembled WGS sequence"/>
</dbReference>
<reference evidence="2" key="2">
    <citation type="submission" date="2020-05" db="UniProtKB">
        <authorList>
            <consortium name="EnsemblMetazoa"/>
        </authorList>
    </citation>
    <scope>IDENTIFICATION</scope>
    <source>
        <strain evidence="2">CM1001059</strain>
    </source>
</reference>
<protein>
    <submittedName>
        <fullName evidence="2">Uncharacterized protein</fullName>
    </submittedName>
</protein>
<proteinExistence type="predicted"/>
<feature type="transmembrane region" description="Helical" evidence="1">
    <location>
        <begin position="87"/>
        <end position="108"/>
    </location>
</feature>
<dbReference type="AlphaFoldDB" id="A0A182U989"/>
<keyword evidence="1" id="KW-0472">Membrane</keyword>
<dbReference type="VEuPathDB" id="VectorBase:AMEC016256"/>